<keyword evidence="3" id="KW-1003">Cell membrane</keyword>
<evidence type="ECO:0000256" key="10">
    <source>
        <dbReference type="SAM" id="Phobius"/>
    </source>
</evidence>
<comment type="subcellular location">
    <subcellularLocation>
        <location evidence="1">Cell membrane</location>
        <topology evidence="1">Multi-pass membrane protein</topology>
    </subcellularLocation>
</comment>
<evidence type="ECO:0000256" key="9">
    <source>
        <dbReference type="SAM" id="MobiDB-lite"/>
    </source>
</evidence>
<feature type="region of interest" description="Disordered" evidence="9">
    <location>
        <begin position="473"/>
        <end position="493"/>
    </location>
</feature>
<feature type="transmembrane region" description="Helical" evidence="10">
    <location>
        <begin position="567"/>
        <end position="588"/>
    </location>
</feature>
<keyword evidence="8 10" id="KW-0472">Membrane</keyword>
<evidence type="ECO:0000259" key="11">
    <source>
        <dbReference type="PROSITE" id="PS50893"/>
    </source>
</evidence>
<evidence type="ECO:0000256" key="2">
    <source>
        <dbReference type="ARBA" id="ARBA00022448"/>
    </source>
</evidence>
<evidence type="ECO:0000256" key="6">
    <source>
        <dbReference type="ARBA" id="ARBA00022840"/>
    </source>
</evidence>
<evidence type="ECO:0000259" key="12">
    <source>
        <dbReference type="PROSITE" id="PS50929"/>
    </source>
</evidence>
<keyword evidence="6" id="KW-0067">ATP-binding</keyword>
<feature type="transmembrane region" description="Helical" evidence="10">
    <location>
        <begin position="680"/>
        <end position="699"/>
    </location>
</feature>
<comment type="caution">
    <text evidence="13">The sequence shown here is derived from an EMBL/GenBank/DDBJ whole genome shotgun (WGS) entry which is preliminary data.</text>
</comment>
<dbReference type="GO" id="GO:0005886">
    <property type="term" value="C:plasma membrane"/>
    <property type="evidence" value="ECO:0007669"/>
    <property type="project" value="UniProtKB-SubCell"/>
</dbReference>
<keyword evidence="5" id="KW-0547">Nucleotide-binding</keyword>
<dbReference type="PROSITE" id="PS50929">
    <property type="entry name" value="ABC_TM1F"/>
    <property type="match status" value="2"/>
</dbReference>
<dbReference type="GO" id="GO:0016887">
    <property type="term" value="F:ATP hydrolysis activity"/>
    <property type="evidence" value="ECO:0007669"/>
    <property type="project" value="InterPro"/>
</dbReference>
<dbReference type="SUPFAM" id="SSF90123">
    <property type="entry name" value="ABC transporter transmembrane region"/>
    <property type="match status" value="2"/>
</dbReference>
<organism evidence="13 14">
    <name type="scientific">Fusarium solani</name>
    <name type="common">Filamentous fungus</name>
    <dbReference type="NCBI Taxonomy" id="169388"/>
    <lineage>
        <taxon>Eukaryota</taxon>
        <taxon>Fungi</taxon>
        <taxon>Dikarya</taxon>
        <taxon>Ascomycota</taxon>
        <taxon>Pezizomycotina</taxon>
        <taxon>Sordariomycetes</taxon>
        <taxon>Hypocreomycetidae</taxon>
        <taxon>Hypocreales</taxon>
        <taxon>Nectriaceae</taxon>
        <taxon>Fusarium</taxon>
        <taxon>Fusarium solani species complex</taxon>
    </lineage>
</organism>
<dbReference type="CDD" id="cd18580">
    <property type="entry name" value="ABC_6TM_ABCC_D2"/>
    <property type="match status" value="1"/>
</dbReference>
<dbReference type="EMBL" id="JAGTJS010000025">
    <property type="protein sequence ID" value="KAH7234515.1"/>
    <property type="molecule type" value="Genomic_DNA"/>
</dbReference>
<dbReference type="Gene3D" id="1.20.1560.10">
    <property type="entry name" value="ABC transporter type 1, transmembrane domain"/>
    <property type="match status" value="2"/>
</dbReference>
<accession>A0A9P9G9I7</accession>
<feature type="region of interest" description="Disordered" evidence="9">
    <location>
        <begin position="521"/>
        <end position="545"/>
    </location>
</feature>
<feature type="transmembrane region" description="Helical" evidence="10">
    <location>
        <begin position="705"/>
        <end position="722"/>
    </location>
</feature>
<feature type="transmembrane region" description="Helical" evidence="10">
    <location>
        <begin position="604"/>
        <end position="628"/>
    </location>
</feature>
<dbReference type="PROSITE" id="PS50893">
    <property type="entry name" value="ABC_TRANSPORTER_2"/>
    <property type="match status" value="2"/>
</dbReference>
<feature type="domain" description="ABC transporter" evidence="11">
    <location>
        <begin position="266"/>
        <end position="491"/>
    </location>
</feature>
<keyword evidence="14" id="KW-1185">Reference proteome</keyword>
<name>A0A9P9G9I7_FUSSL</name>
<feature type="domain" description="ABC transporter" evidence="11">
    <location>
        <begin position="899"/>
        <end position="1136"/>
    </location>
</feature>
<dbReference type="InterPro" id="IPR036640">
    <property type="entry name" value="ABC1_TM_sf"/>
</dbReference>
<protein>
    <submittedName>
        <fullName evidence="13">P-loop containing nucleoside triphosphate hydrolase protein</fullName>
    </submittedName>
</protein>
<evidence type="ECO:0000313" key="14">
    <source>
        <dbReference type="Proteomes" id="UP000736672"/>
    </source>
</evidence>
<proteinExistence type="predicted"/>
<dbReference type="Gene3D" id="3.40.50.300">
    <property type="entry name" value="P-loop containing nucleotide triphosphate hydrolases"/>
    <property type="match status" value="2"/>
</dbReference>
<keyword evidence="13" id="KW-0378">Hydrolase</keyword>
<dbReference type="OrthoDB" id="6500128at2759"/>
<dbReference type="PROSITE" id="PS00211">
    <property type="entry name" value="ABC_TRANSPORTER_1"/>
    <property type="match status" value="1"/>
</dbReference>
<evidence type="ECO:0000256" key="3">
    <source>
        <dbReference type="ARBA" id="ARBA00022475"/>
    </source>
</evidence>
<gene>
    <name evidence="13" type="ORF">B0J15DRAFT_517120</name>
</gene>
<dbReference type="InterPro" id="IPR017871">
    <property type="entry name" value="ABC_transporter-like_CS"/>
</dbReference>
<dbReference type="InterPro" id="IPR011527">
    <property type="entry name" value="ABC1_TM_dom"/>
</dbReference>
<evidence type="ECO:0000256" key="4">
    <source>
        <dbReference type="ARBA" id="ARBA00022692"/>
    </source>
</evidence>
<evidence type="ECO:0000256" key="1">
    <source>
        <dbReference type="ARBA" id="ARBA00004651"/>
    </source>
</evidence>
<dbReference type="CDD" id="cd03244">
    <property type="entry name" value="ABCC_MRP_domain2"/>
    <property type="match status" value="1"/>
</dbReference>
<evidence type="ECO:0000313" key="13">
    <source>
        <dbReference type="EMBL" id="KAH7234515.1"/>
    </source>
</evidence>
<evidence type="ECO:0000256" key="7">
    <source>
        <dbReference type="ARBA" id="ARBA00022989"/>
    </source>
</evidence>
<feature type="domain" description="ABC transmembrane type-1" evidence="12">
    <location>
        <begin position="38"/>
        <end position="229"/>
    </location>
</feature>
<dbReference type="SUPFAM" id="SSF52540">
    <property type="entry name" value="P-loop containing nucleoside triphosphate hydrolases"/>
    <property type="match status" value="2"/>
</dbReference>
<evidence type="ECO:0000256" key="8">
    <source>
        <dbReference type="ARBA" id="ARBA00023136"/>
    </source>
</evidence>
<keyword evidence="2" id="KW-0813">Transport</keyword>
<dbReference type="InterPro" id="IPR003593">
    <property type="entry name" value="AAA+_ATPase"/>
</dbReference>
<feature type="transmembrane region" description="Helical" evidence="10">
    <location>
        <begin position="165"/>
        <end position="188"/>
    </location>
</feature>
<dbReference type="InterPro" id="IPR003439">
    <property type="entry name" value="ABC_transporter-like_ATP-bd"/>
</dbReference>
<dbReference type="InterPro" id="IPR050173">
    <property type="entry name" value="ABC_transporter_C-like"/>
</dbReference>
<keyword evidence="4 10" id="KW-0812">Transmembrane</keyword>
<dbReference type="FunFam" id="3.40.50.300:FF:000838">
    <property type="entry name" value="ABC multidrug transporter (Eurofung)"/>
    <property type="match status" value="1"/>
</dbReference>
<feature type="domain" description="ABC transmembrane type-1" evidence="12">
    <location>
        <begin position="568"/>
        <end position="861"/>
    </location>
</feature>
<dbReference type="Pfam" id="PF00005">
    <property type="entry name" value="ABC_tran"/>
    <property type="match status" value="2"/>
</dbReference>
<dbReference type="Pfam" id="PF00664">
    <property type="entry name" value="ABC_membrane"/>
    <property type="match status" value="2"/>
</dbReference>
<dbReference type="InterPro" id="IPR044726">
    <property type="entry name" value="ABCC_6TM_D2"/>
</dbReference>
<dbReference type="Proteomes" id="UP000736672">
    <property type="component" value="Unassembled WGS sequence"/>
</dbReference>
<dbReference type="InterPro" id="IPR027417">
    <property type="entry name" value="P-loop_NTPase"/>
</dbReference>
<sequence>MASATDAHMTLLLRKVGVQVRSALTALLCDGCMSIVKDEESAADPTVLIEVDSAKIFELIEQYHLLWMVPLQATISIAALVLLLGWQSVLAGFLSPVVALPLIAYTTKHISRQMALVMQAKDSRIALVTQVIKQVKQVKLGAMQALFQRRIDKQRSQELEKYKGIAFLNACMVFLVYVMPPALISITFGTAILLGHRLPSSVVFPALAFCFNITRSTSLLPRLVMLYQGGQISFGRIKEFLLASYDEAVALNRSGILDERPVQLGMQKCDIGFPAFRDSSNVILQNCTMQATSNSLVGISGPVGCGKTTLIRSIIGEISPHVGHVWVHGRIAYAPQVPFLICGTVRDNILFGLPFDGPFYYQVLDAVSLRSDLARLSEGDATMLGGTGVALSGGQKSRIALARAVYARREVVVLDDPLAAVDAKVRAHLIRRVLGPQGILKDSLRIVTTSSEALMSYSDALYVIKDGALSPAERPQRVNHHATELDPSSTLGGLENVDKTSKPLFDYGAIKSNVSVSVTVPEPDSDMESAPLLPPAPKTSQPTDVGSAPVRFDAYLRFLKLAKHGGWIVVLVTAGASKLLDILAVFFLKLSSDEFERQEHSSKLAYYSACALLGGVLSAIFVLVAYYICVIPASRSIHAELTQGILEAKFAFFDMVNLGQILNRFTNDINRVDSSVSAGFISLVALCVTASASILVIVAATPLSILYLVPIGGVYFAVQSYYQHACRQLRRLETLARGPILNIANEIRVGASVIKTFDQTASFKEQARDVIDNHIRVWVPFVSLDSWLILRLQLLSRCVYNLIFYPTSTKLRLYSIVQLLSAVLLLWLRTPASTLGFVMNYLIQITSQFNTFVQMRATLEADMTSVERIWSYAAKAPENQHDDETVPLPSWPQNPSITFKSYEASYKAGDRSCLHGLTFTIKGGEHVAVVGRTGAGKSSLVLALLRALEHDPSKGGSITIDGVDIERVNLTDLRRRITLLPQEPTTFEGTVRFNLDPEGARTEEQLREALDVCNMRQIFNIKPHQDPLDYYVSDLGRNLSGGQVQILALARAILAKNKIVILDEATAAMDASTSAIIHNVIKHRFRNHTVITITHNIHSALEHDKVLVMHDGRVADYAAPGELLKDKTSILSKLVADAKTKT</sequence>
<dbReference type="GO" id="GO:0140359">
    <property type="term" value="F:ABC-type transporter activity"/>
    <property type="evidence" value="ECO:0007669"/>
    <property type="project" value="InterPro"/>
</dbReference>
<feature type="transmembrane region" description="Helical" evidence="10">
    <location>
        <begin position="65"/>
        <end position="83"/>
    </location>
</feature>
<evidence type="ECO:0000256" key="5">
    <source>
        <dbReference type="ARBA" id="ARBA00022741"/>
    </source>
</evidence>
<keyword evidence="7 10" id="KW-1133">Transmembrane helix</keyword>
<feature type="transmembrane region" description="Helical" evidence="10">
    <location>
        <begin position="89"/>
        <end position="106"/>
    </location>
</feature>
<dbReference type="PANTHER" id="PTHR24223">
    <property type="entry name" value="ATP-BINDING CASSETTE SUB-FAMILY C"/>
    <property type="match status" value="1"/>
</dbReference>
<reference evidence="13" key="1">
    <citation type="journal article" date="2021" name="Nat. Commun.">
        <title>Genetic determinants of endophytism in the Arabidopsis root mycobiome.</title>
        <authorList>
            <person name="Mesny F."/>
            <person name="Miyauchi S."/>
            <person name="Thiergart T."/>
            <person name="Pickel B."/>
            <person name="Atanasova L."/>
            <person name="Karlsson M."/>
            <person name="Huettel B."/>
            <person name="Barry K.W."/>
            <person name="Haridas S."/>
            <person name="Chen C."/>
            <person name="Bauer D."/>
            <person name="Andreopoulos W."/>
            <person name="Pangilinan J."/>
            <person name="LaButti K."/>
            <person name="Riley R."/>
            <person name="Lipzen A."/>
            <person name="Clum A."/>
            <person name="Drula E."/>
            <person name="Henrissat B."/>
            <person name="Kohler A."/>
            <person name="Grigoriev I.V."/>
            <person name="Martin F.M."/>
            <person name="Hacquard S."/>
        </authorList>
    </citation>
    <scope>NUCLEOTIDE SEQUENCE</scope>
    <source>
        <strain evidence="13">FSSC 5 MPI-SDFR-AT-0091</strain>
    </source>
</reference>
<dbReference type="AlphaFoldDB" id="A0A9P9G9I7"/>
<dbReference type="GO" id="GO:0005524">
    <property type="term" value="F:ATP binding"/>
    <property type="evidence" value="ECO:0007669"/>
    <property type="project" value="UniProtKB-KW"/>
</dbReference>
<dbReference type="SMART" id="SM00382">
    <property type="entry name" value="AAA"/>
    <property type="match status" value="2"/>
</dbReference>